<dbReference type="InterPro" id="IPR000306">
    <property type="entry name" value="Znf_FYVE"/>
</dbReference>
<comment type="caution">
    <text evidence="7">The sequence shown here is derived from an EMBL/GenBank/DDBJ whole genome shotgun (WGS) entry which is preliminary data.</text>
</comment>
<evidence type="ECO:0000256" key="2">
    <source>
        <dbReference type="ARBA" id="ARBA00022771"/>
    </source>
</evidence>
<dbReference type="InterPro" id="IPR011011">
    <property type="entry name" value="Znf_FYVE_PHD"/>
</dbReference>
<dbReference type="EMBL" id="DAKRPA010000242">
    <property type="protein sequence ID" value="DAZ94609.1"/>
    <property type="molecule type" value="Genomic_DNA"/>
</dbReference>
<evidence type="ECO:0000256" key="5">
    <source>
        <dbReference type="SAM" id="MobiDB-lite"/>
    </source>
</evidence>
<feature type="region of interest" description="Disordered" evidence="5">
    <location>
        <begin position="959"/>
        <end position="990"/>
    </location>
</feature>
<dbReference type="InterPro" id="IPR017455">
    <property type="entry name" value="Znf_FYVE-rel"/>
</dbReference>
<evidence type="ECO:0000259" key="6">
    <source>
        <dbReference type="PROSITE" id="PS50178"/>
    </source>
</evidence>
<keyword evidence="3" id="KW-0862">Zinc</keyword>
<dbReference type="InterPro" id="IPR013083">
    <property type="entry name" value="Znf_RING/FYVE/PHD"/>
</dbReference>
<name>A0AAV2YND1_9STRA</name>
<feature type="compositionally biased region" description="Low complexity" evidence="5">
    <location>
        <begin position="970"/>
        <end position="980"/>
    </location>
</feature>
<feature type="non-terminal residue" evidence="7">
    <location>
        <position position="1"/>
    </location>
</feature>
<feature type="domain" description="FYVE-type" evidence="6">
    <location>
        <begin position="459"/>
        <end position="520"/>
    </location>
</feature>
<evidence type="ECO:0000256" key="1">
    <source>
        <dbReference type="ARBA" id="ARBA00022723"/>
    </source>
</evidence>
<feature type="compositionally biased region" description="Polar residues" evidence="5">
    <location>
        <begin position="959"/>
        <end position="968"/>
    </location>
</feature>
<evidence type="ECO:0000256" key="4">
    <source>
        <dbReference type="PROSITE-ProRule" id="PRU00091"/>
    </source>
</evidence>
<feature type="region of interest" description="Disordered" evidence="5">
    <location>
        <begin position="269"/>
        <end position="307"/>
    </location>
</feature>
<feature type="region of interest" description="Disordered" evidence="5">
    <location>
        <begin position="210"/>
        <end position="244"/>
    </location>
</feature>
<dbReference type="Gene3D" id="3.30.40.10">
    <property type="entry name" value="Zinc/RING finger domain, C3HC4 (zinc finger)"/>
    <property type="match status" value="2"/>
</dbReference>
<dbReference type="InterPro" id="IPR029016">
    <property type="entry name" value="GAF-like_dom_sf"/>
</dbReference>
<dbReference type="Pfam" id="PF01363">
    <property type="entry name" value="FYVE"/>
    <property type="match status" value="1"/>
</dbReference>
<dbReference type="PROSITE" id="PS50178">
    <property type="entry name" value="ZF_FYVE"/>
    <property type="match status" value="1"/>
</dbReference>
<reference evidence="7" key="1">
    <citation type="submission" date="2022-11" db="EMBL/GenBank/DDBJ databases">
        <authorList>
            <person name="Morgan W.R."/>
            <person name="Tartar A."/>
        </authorList>
    </citation>
    <scope>NUCLEOTIDE SEQUENCE</scope>
    <source>
        <strain evidence="7">ARSEF 373</strain>
    </source>
</reference>
<evidence type="ECO:0000256" key="3">
    <source>
        <dbReference type="ARBA" id="ARBA00022833"/>
    </source>
</evidence>
<evidence type="ECO:0000313" key="8">
    <source>
        <dbReference type="Proteomes" id="UP001146120"/>
    </source>
</evidence>
<dbReference type="SUPFAM" id="SSF55781">
    <property type="entry name" value="GAF domain-like"/>
    <property type="match status" value="1"/>
</dbReference>
<dbReference type="Gene3D" id="3.30.450.40">
    <property type="match status" value="1"/>
</dbReference>
<reference evidence="7" key="2">
    <citation type="journal article" date="2023" name="Microbiol Resour">
        <title>Decontamination and Annotation of the Draft Genome Sequence of the Oomycete Lagenidium giganteum ARSEF 373.</title>
        <authorList>
            <person name="Morgan W.R."/>
            <person name="Tartar A."/>
        </authorList>
    </citation>
    <scope>NUCLEOTIDE SEQUENCE</scope>
    <source>
        <strain evidence="7">ARSEF 373</strain>
    </source>
</reference>
<feature type="region of interest" description="Disordered" evidence="5">
    <location>
        <begin position="1306"/>
        <end position="1329"/>
    </location>
</feature>
<feature type="compositionally biased region" description="Low complexity" evidence="5">
    <location>
        <begin position="1314"/>
        <end position="1329"/>
    </location>
</feature>
<feature type="compositionally biased region" description="Low complexity" evidence="5">
    <location>
        <begin position="221"/>
        <end position="231"/>
    </location>
</feature>
<protein>
    <recommendedName>
        <fullName evidence="6">FYVE-type domain-containing protein</fullName>
    </recommendedName>
</protein>
<proteinExistence type="predicted"/>
<dbReference type="SMART" id="SM00064">
    <property type="entry name" value="FYVE"/>
    <property type="match status" value="1"/>
</dbReference>
<organism evidence="7 8">
    <name type="scientific">Lagenidium giganteum</name>
    <dbReference type="NCBI Taxonomy" id="4803"/>
    <lineage>
        <taxon>Eukaryota</taxon>
        <taxon>Sar</taxon>
        <taxon>Stramenopiles</taxon>
        <taxon>Oomycota</taxon>
        <taxon>Peronosporomycetes</taxon>
        <taxon>Pythiales</taxon>
        <taxon>Pythiaceae</taxon>
    </lineage>
</organism>
<keyword evidence="8" id="KW-1185">Reference proteome</keyword>
<keyword evidence="2 4" id="KW-0863">Zinc-finger</keyword>
<dbReference type="GO" id="GO:0008270">
    <property type="term" value="F:zinc ion binding"/>
    <property type="evidence" value="ECO:0007669"/>
    <property type="project" value="UniProtKB-KW"/>
</dbReference>
<dbReference type="Proteomes" id="UP001146120">
    <property type="component" value="Unassembled WGS sequence"/>
</dbReference>
<evidence type="ECO:0000313" key="7">
    <source>
        <dbReference type="EMBL" id="DAZ94609.1"/>
    </source>
</evidence>
<gene>
    <name evidence="7" type="ORF">N0F65_005372</name>
</gene>
<dbReference type="PANTHER" id="PTHR43102">
    <property type="entry name" value="SLR1143 PROTEIN"/>
    <property type="match status" value="1"/>
</dbReference>
<dbReference type="SUPFAM" id="SSF57903">
    <property type="entry name" value="FYVE/PHD zinc finger"/>
    <property type="match status" value="2"/>
</dbReference>
<sequence>QHCSCNRDISLGLGITHGQPQFASPAVDGANSTTPLQCTDHQRSALTQPQNPQHRSELAAMAVHSSSSPGGAGADLLVPDMPSVQLSDAQQQALLLQARGQAAALVVDTLHDFEKWQHVTDKKNVRVFELRPTHVQHVATMVPQLAARDPAQLQQRMHTLLAKTRVRAKLDDFMRIMASHRIDVFQNVLTCLHKDRVQYADVFASFHAADDSDMDPPLPEATSASSSSSTTEQDHPATAPTDATVTEHYTIKYYTLRNGENNKSLAGRASLAGTDTERKSKRQAAKDLLKRSRRRQTKSIDAADPFGSDDDSNKLTALCVGEYATIRAGQLRPSNDQNQKENITDERVGIISWHSIEDSQVTRCCPSAPNTLPGRARAPRRTLLQFSGLVVYPVASSRPGESILEVVCKMSVFDAHGVPKQTKQALLAHMLALQNLENALLVMRLRASRFLTPSNWVHDSQRKCCAVCQQSFKAFRRRKHHCRLCGEITCSKCSPVQSVKFATAGKCELRICSQCTDNIDTSNPQQQQQHYAEGCIADDTTSPEHTQVSNDTDELQDFQDVHDAIDDDIVVDAEVSTDDMQSEYLSTTAPMIVDLQQLEACRQQRLLDYAIFDSPREYAFDQLARQAAQELGCVVASVSFVDGSREYLKASHGIHMICDGLNEVPKQHSLAAYMLRRFAVAQTPASGVETVLDMHKDVVLCSNQFVYAAPYLRFVAGVPITSMEDGMVLGVLLVADQNARSQLTATEIQSLQMLGLEASKLMHERLQQHPNGAPRTEAGAQQQHQMRNTLAALLSKTYATQATVQSFHRKQPTSDDDAVSVNCVVSEMPSLRLTDAQQHTLLAQARDHAAALVVNAIHDEDKWQHVTRNKNVQVFELRPTHVQRVGTVAPLLDPVELQQNTHTLLAKTRVHAKLDEFMRVMASHHMRESHDMLLGLHGDRVQYANVLASFQVADSTSANTLSSQTPAPYSSLSSPLSTSSDQEHHQTELSVASASEQYAIKYYTLRNDENEMMPSFAKLTLASAARKNRRQSSKKLMLRSRRRSIKSIDVADPFGGYDGSNNLTALCCRIGIISWHSIEDAQVTRCCPSVEDASPRTLGRTQAPRRTLLQFSGLVVCPVPSSRPGESILEVVCKMSVFDAHGVAKHTKQALLAHMLALQNLENALLVMRLRASRFLSPSNWVHDSQRKCCAVCQQSFKAFRRRKHHCRLSPYLRFVAGVPITSMEDGMVLGVLLVADQNARSQLTATEIQSLQMLGLEASKLMHERLQQHPNGAPRTEAGVQQQHQLRNTLVALLSKTCAIQATVQSLSRKQPTSKSSDTSTLSRSLVE</sequence>
<dbReference type="PANTHER" id="PTHR43102:SF2">
    <property type="entry name" value="GAF DOMAIN-CONTAINING PROTEIN"/>
    <property type="match status" value="1"/>
</dbReference>
<accession>A0AAV2YND1</accession>
<keyword evidence="1" id="KW-0479">Metal-binding</keyword>